<evidence type="ECO:0000313" key="1">
    <source>
        <dbReference type="EMBL" id="MEU3788011.1"/>
    </source>
</evidence>
<reference evidence="1 2" key="1">
    <citation type="submission" date="2024-06" db="EMBL/GenBank/DDBJ databases">
        <title>The Natural Products Discovery Center: Release of the First 8490 Sequenced Strains for Exploring Actinobacteria Biosynthetic Diversity.</title>
        <authorList>
            <person name="Kalkreuter E."/>
            <person name="Kautsar S.A."/>
            <person name="Yang D."/>
            <person name="Bader C.D."/>
            <person name="Teijaro C.N."/>
            <person name="Fluegel L."/>
            <person name="Davis C.M."/>
            <person name="Simpson J.R."/>
            <person name="Lauterbach L."/>
            <person name="Steele A.D."/>
            <person name="Gui C."/>
            <person name="Meng S."/>
            <person name="Li G."/>
            <person name="Viehrig K."/>
            <person name="Ye F."/>
            <person name="Su P."/>
            <person name="Kiefer A.F."/>
            <person name="Nichols A."/>
            <person name="Cepeda A.J."/>
            <person name="Yan W."/>
            <person name="Fan B."/>
            <person name="Jiang Y."/>
            <person name="Adhikari A."/>
            <person name="Zheng C.-J."/>
            <person name="Schuster L."/>
            <person name="Cowan T.M."/>
            <person name="Smanski M.J."/>
            <person name="Chevrette M.G."/>
            <person name="De Carvalho L.P.S."/>
            <person name="Shen B."/>
        </authorList>
    </citation>
    <scope>NUCLEOTIDE SEQUENCE [LARGE SCALE GENOMIC DNA]</scope>
    <source>
        <strain evidence="1 2">NPDC033843</strain>
    </source>
</reference>
<comment type="caution">
    <text evidence="1">The sequence shown here is derived from an EMBL/GenBank/DDBJ whole genome shotgun (WGS) entry which is preliminary data.</text>
</comment>
<keyword evidence="2" id="KW-1185">Reference proteome</keyword>
<proteinExistence type="predicted"/>
<dbReference type="RefSeq" id="WP_334581232.1">
    <property type="nucleotide sequence ID" value="NZ_JBEZVE010000066.1"/>
</dbReference>
<sequence length="327" mass="36787">MPPTSTSLTPHRAGRDEQLRLALEDLQLGRWLSTKELLDHTLWASRTSRTQVLAVAAAQSDAVDAWYAEDPGDANAAMMRARVLTQRALVTHRAGAAGDVLRRIRMARGACDEAAVRWPADPVPWVDQLALAQLDLDIRAAHRPEHWAAPPETMLPRGPWPLLWEVSRRDPANREAYHRMLQCLQARGDGAVDFTRWVASRVKPGSVLLTLPLYAYVDEFRQRNAGGQISAGIGFWQNEMIQYYVGLARNSWFAYLTHPGEASLLDLNYLAYTLTASGMAGAHWVFEAIGSFATPAPWRYVSKAGRYWEDDFLQARAYAYRRRSART</sequence>
<dbReference type="EMBL" id="JBEZVE010000066">
    <property type="protein sequence ID" value="MEU3788011.1"/>
    <property type="molecule type" value="Genomic_DNA"/>
</dbReference>
<protein>
    <submittedName>
        <fullName evidence="1">Uncharacterized protein</fullName>
    </submittedName>
</protein>
<gene>
    <name evidence="1" type="ORF">AB0E89_47230</name>
</gene>
<dbReference type="Proteomes" id="UP001550739">
    <property type="component" value="Unassembled WGS sequence"/>
</dbReference>
<evidence type="ECO:0000313" key="2">
    <source>
        <dbReference type="Proteomes" id="UP001550739"/>
    </source>
</evidence>
<name>A0ABV2ZZK4_9ACTN</name>
<organism evidence="1 2">
    <name type="scientific">Streptomyces sp. 900129855</name>
    <dbReference type="NCBI Taxonomy" id="3155129"/>
    <lineage>
        <taxon>Bacteria</taxon>
        <taxon>Bacillati</taxon>
        <taxon>Actinomycetota</taxon>
        <taxon>Actinomycetes</taxon>
        <taxon>Kitasatosporales</taxon>
        <taxon>Streptomycetaceae</taxon>
        <taxon>Streptomyces</taxon>
    </lineage>
</organism>
<accession>A0ABV2ZZK4</accession>